<reference evidence="2" key="1">
    <citation type="submission" date="2022-03" db="EMBL/GenBank/DDBJ databases">
        <authorList>
            <person name="Sayadi A."/>
        </authorList>
    </citation>
    <scope>NUCLEOTIDE SEQUENCE</scope>
</reference>
<protein>
    <submittedName>
        <fullName evidence="2">Uncharacterized protein</fullName>
    </submittedName>
</protein>
<sequence length="85" mass="10070">MPKQSKNKPKYESSETESDEEESRNGSGEEISEDENRCKGCMENNYKTTSKEDWIKCTSCSFWIHKFEAIRSKKKRQPCERYDDC</sequence>
<evidence type="ECO:0000313" key="3">
    <source>
        <dbReference type="Proteomes" id="UP001152888"/>
    </source>
</evidence>
<feature type="region of interest" description="Disordered" evidence="1">
    <location>
        <begin position="1"/>
        <end position="35"/>
    </location>
</feature>
<dbReference type="EMBL" id="CAKOFQ010006818">
    <property type="protein sequence ID" value="CAH1974136.1"/>
    <property type="molecule type" value="Genomic_DNA"/>
</dbReference>
<dbReference type="SUPFAM" id="SSF57903">
    <property type="entry name" value="FYVE/PHD zinc finger"/>
    <property type="match status" value="1"/>
</dbReference>
<evidence type="ECO:0000256" key="1">
    <source>
        <dbReference type="SAM" id="MobiDB-lite"/>
    </source>
</evidence>
<dbReference type="Proteomes" id="UP001152888">
    <property type="component" value="Unassembled WGS sequence"/>
</dbReference>
<organism evidence="2 3">
    <name type="scientific">Acanthoscelides obtectus</name>
    <name type="common">Bean weevil</name>
    <name type="synonym">Bruchus obtectus</name>
    <dbReference type="NCBI Taxonomy" id="200917"/>
    <lineage>
        <taxon>Eukaryota</taxon>
        <taxon>Metazoa</taxon>
        <taxon>Ecdysozoa</taxon>
        <taxon>Arthropoda</taxon>
        <taxon>Hexapoda</taxon>
        <taxon>Insecta</taxon>
        <taxon>Pterygota</taxon>
        <taxon>Neoptera</taxon>
        <taxon>Endopterygota</taxon>
        <taxon>Coleoptera</taxon>
        <taxon>Polyphaga</taxon>
        <taxon>Cucujiformia</taxon>
        <taxon>Chrysomeloidea</taxon>
        <taxon>Chrysomelidae</taxon>
        <taxon>Bruchinae</taxon>
        <taxon>Bruchini</taxon>
        <taxon>Acanthoscelides</taxon>
    </lineage>
</organism>
<comment type="caution">
    <text evidence="2">The sequence shown here is derived from an EMBL/GenBank/DDBJ whole genome shotgun (WGS) entry which is preliminary data.</text>
</comment>
<proteinExistence type="predicted"/>
<dbReference type="InterPro" id="IPR011011">
    <property type="entry name" value="Znf_FYVE_PHD"/>
</dbReference>
<evidence type="ECO:0000313" key="2">
    <source>
        <dbReference type="EMBL" id="CAH1974136.1"/>
    </source>
</evidence>
<name>A0A9P0KG94_ACAOB</name>
<keyword evidence="3" id="KW-1185">Reference proteome</keyword>
<gene>
    <name evidence="2" type="ORF">ACAOBT_LOCUS10915</name>
</gene>
<accession>A0A9P0KG94</accession>
<dbReference type="AlphaFoldDB" id="A0A9P0KG94"/>
<dbReference type="OrthoDB" id="7477068at2759"/>